<dbReference type="SUPFAM" id="SSF75553">
    <property type="entry name" value="Smc hinge domain"/>
    <property type="match status" value="1"/>
</dbReference>
<dbReference type="CDD" id="cd03278">
    <property type="entry name" value="ABC_SMC_barmotin"/>
    <property type="match status" value="1"/>
</dbReference>
<dbReference type="InterPro" id="IPR024704">
    <property type="entry name" value="SMC"/>
</dbReference>
<dbReference type="GO" id="GO:0005737">
    <property type="term" value="C:cytoplasm"/>
    <property type="evidence" value="ECO:0007669"/>
    <property type="project" value="UniProtKB-SubCell"/>
</dbReference>
<keyword evidence="4 7" id="KW-0067">ATP-binding</keyword>
<comment type="subcellular location">
    <subcellularLocation>
        <location evidence="1 7">Cytoplasm</location>
    </subcellularLocation>
</comment>
<dbReference type="InterPro" id="IPR027417">
    <property type="entry name" value="P-loop_NTPase"/>
</dbReference>
<feature type="coiled-coil region" evidence="7">
    <location>
        <begin position="246"/>
        <end position="468"/>
    </location>
</feature>
<dbReference type="InterPro" id="IPR010935">
    <property type="entry name" value="SMC_hinge"/>
</dbReference>
<dbReference type="GO" id="GO:0030261">
    <property type="term" value="P:chromosome condensation"/>
    <property type="evidence" value="ECO:0007669"/>
    <property type="project" value="InterPro"/>
</dbReference>
<comment type="subunit">
    <text evidence="7">Homodimer.</text>
</comment>
<dbReference type="SUPFAM" id="SSF52540">
    <property type="entry name" value="P-loop containing nucleoside triphosphate hydrolases"/>
    <property type="match status" value="1"/>
</dbReference>
<evidence type="ECO:0000256" key="1">
    <source>
        <dbReference type="ARBA" id="ARBA00004496"/>
    </source>
</evidence>
<evidence type="ECO:0000256" key="2">
    <source>
        <dbReference type="ARBA" id="ARBA00022490"/>
    </source>
</evidence>
<dbReference type="PANTHER" id="PTHR43977">
    <property type="entry name" value="STRUCTURAL MAINTENANCE OF CHROMOSOMES PROTEIN 3"/>
    <property type="match status" value="1"/>
</dbReference>
<dbReference type="GO" id="GO:0005694">
    <property type="term" value="C:chromosome"/>
    <property type="evidence" value="ECO:0007669"/>
    <property type="project" value="InterPro"/>
</dbReference>
<dbReference type="RefSeq" id="WP_072573021.1">
    <property type="nucleotide sequence ID" value="NZ_CP018191.1"/>
</dbReference>
<dbReference type="GO" id="GO:0007059">
    <property type="term" value="P:chromosome segregation"/>
    <property type="evidence" value="ECO:0007669"/>
    <property type="project" value="UniProtKB-UniRule"/>
</dbReference>
<comment type="domain">
    <text evidence="7">Contains large globular domains required for ATP hydrolysis at each terminus and a third globular domain forming a flexible hinge near the middle of the molecule. These domains are separated by coiled-coil structures.</text>
</comment>
<dbReference type="GO" id="GO:0005524">
    <property type="term" value="F:ATP binding"/>
    <property type="evidence" value="ECO:0007669"/>
    <property type="project" value="UniProtKB-UniRule"/>
</dbReference>
<feature type="coiled-coil region" evidence="7">
    <location>
        <begin position="1198"/>
        <end position="1225"/>
    </location>
</feature>
<evidence type="ECO:0000256" key="3">
    <source>
        <dbReference type="ARBA" id="ARBA00022741"/>
    </source>
</evidence>
<accession>A0AAC9KAV7</accession>
<dbReference type="FunFam" id="3.40.50.300:FF:000901">
    <property type="entry name" value="Chromosome partition protein Smc"/>
    <property type="match status" value="1"/>
</dbReference>
<dbReference type="InterPro" id="IPR011890">
    <property type="entry name" value="SMC_prok"/>
</dbReference>
<evidence type="ECO:0000313" key="11">
    <source>
        <dbReference type="Proteomes" id="UP000182373"/>
    </source>
</evidence>
<reference evidence="11" key="1">
    <citation type="submission" date="2016-11" db="EMBL/GenBank/DDBJ databases">
        <title>Comparative genomic and phenotypic analysis of Granulibacter bethesdensis clinical isolates from patients with chronic granulomatous disease.</title>
        <authorList>
            <person name="Zarember K.A."/>
            <person name="Porcella S.F."/>
            <person name="Chu J."/>
            <person name="Ding L."/>
            <person name="Dahlstrom E."/>
            <person name="Barbian K."/>
            <person name="Martens C."/>
            <person name="Sykora L."/>
            <person name="Kramer S."/>
            <person name="Pettinato A.M."/>
            <person name="Hong H."/>
            <person name="Wald G."/>
            <person name="Berg L.J."/>
            <person name="Rogge L.S."/>
            <person name="Greenberg D.E."/>
            <person name="Falcone E.L."/>
            <person name="Neves J.F."/>
            <person name="Simoes M.J."/>
            <person name="Casal M."/>
            <person name="Rodriguez-Lopez F.C."/>
            <person name="Zelazny A."/>
            <person name="Gallin J.I."/>
            <person name="Holland S.M."/>
        </authorList>
    </citation>
    <scope>NUCLEOTIDE SEQUENCE [LARGE SCALE GENOMIC DNA]</scope>
    <source>
        <strain evidence="11">NIH9.1</strain>
    </source>
</reference>
<comment type="similarity">
    <text evidence="7">Belongs to the SMC family.</text>
</comment>
<proteinExistence type="inferred from homology"/>
<dbReference type="GO" id="GO:0007062">
    <property type="term" value="P:sister chromatid cohesion"/>
    <property type="evidence" value="ECO:0007669"/>
    <property type="project" value="InterPro"/>
</dbReference>
<dbReference type="Gene3D" id="3.40.50.300">
    <property type="entry name" value="P-loop containing nucleotide triphosphate hydrolases"/>
    <property type="match status" value="2"/>
</dbReference>
<evidence type="ECO:0000256" key="8">
    <source>
        <dbReference type="SAM" id="MobiDB-lite"/>
    </source>
</evidence>
<dbReference type="Pfam" id="PF06470">
    <property type="entry name" value="SMC_hinge"/>
    <property type="match status" value="1"/>
</dbReference>
<evidence type="ECO:0000256" key="4">
    <source>
        <dbReference type="ARBA" id="ARBA00022840"/>
    </source>
</evidence>
<gene>
    <name evidence="7" type="primary">smc</name>
    <name evidence="10" type="ORF">GbCGDNIH9_1864</name>
</gene>
<evidence type="ECO:0000256" key="7">
    <source>
        <dbReference type="HAMAP-Rule" id="MF_01894"/>
    </source>
</evidence>
<dbReference type="InterPro" id="IPR003395">
    <property type="entry name" value="RecF/RecN/SMC_N"/>
</dbReference>
<organism evidence="10 11">
    <name type="scientific">Granulibacter bethesdensis</name>
    <dbReference type="NCBI Taxonomy" id="364410"/>
    <lineage>
        <taxon>Bacteria</taxon>
        <taxon>Pseudomonadati</taxon>
        <taxon>Pseudomonadota</taxon>
        <taxon>Alphaproteobacteria</taxon>
        <taxon>Acetobacterales</taxon>
        <taxon>Acetobacteraceae</taxon>
        <taxon>Granulibacter</taxon>
    </lineage>
</organism>
<keyword evidence="3 7" id="KW-0547">Nucleotide-binding</keyword>
<feature type="region of interest" description="Disordered" evidence="8">
    <location>
        <begin position="556"/>
        <end position="594"/>
    </location>
</feature>
<feature type="coiled-coil region" evidence="7">
    <location>
        <begin position="172"/>
        <end position="213"/>
    </location>
</feature>
<dbReference type="InterPro" id="IPR036277">
    <property type="entry name" value="SMC_hinge_sf"/>
</dbReference>
<keyword evidence="5 7" id="KW-0175">Coiled coil</keyword>
<evidence type="ECO:0000313" key="10">
    <source>
        <dbReference type="EMBL" id="APH55181.1"/>
    </source>
</evidence>
<name>A0AAC9KAV7_9PROT</name>
<dbReference type="EMBL" id="CP018191">
    <property type="protein sequence ID" value="APH55181.1"/>
    <property type="molecule type" value="Genomic_DNA"/>
</dbReference>
<sequence>MPVSFSRLRIAGFKSFADPQSIEILPGLTGVVGPNGCGKSNVVEALRWAMGENSARALRGGEMDDVIFAGTAHRSSRNLAEVVLSLEDVAGQAPPPFGEVPELEISRRIERGGGSTYRINGREVRARDVQTLFADLASGARSSAMVSQGRVGSIVNAKPEERRAILEEAAGITGLHARRHEAELKLRQAETNLERAEELRGQLQDQLGGLQKQARQASRYRNISGLVRQAELEWLGLLQARAMAALDQASTAREEARATLRQAEQQAEAATIAAFEADKTLPALREAEAMARTALERRRIAMEGQMQAEEQARNALDQAQARLHQAEQDLHHGETGLKDATEALERLAAEEQALRDALIALPARQEEAERDVTSLEEEAGRLAQAADQATARAAEGMAQARSAEADRAAAEQRLQAVNADHARLSAALTEARAHLVEESALTAAQQSAAIARLAVEEARRALEQVEAARPPLAERYEAARRTLADAQALRSQADMVLKDAGSRAESIAAQTEALERDHAAAQSQRIEDTALKGARQTAEAAAAALETARIRQEEAETALAQASAGHAEAQRAMETASSDRERATLAAGQSTRRAAQIEEELQSVLEEQARAEASLPSAEQRIAAETALAQAEQALAISEQALASAETARIAARAAHEQARETHATAQADLGRLQAEVDGLAALLRHDDTAKGGFQPVSDLLRVPEGLERAVGAALGDTLDSALDEAADRFWRILPAAPDRMQPLPAGTVPLSSLMDPPAALRLACDHIGIINDPATGPALQSGLHPGQCLVSRDGALWRWDGHCMAAGAPGAAAMRLTQRNRMLAAQDALAQAKQAAEAAAQAYTLAQQQEAASVSAEQIARSNRQQAEKQAAEARAAHSTMTAAMERVESHLTALASRRARLETEHQEATQAAQEAAALLASLPPLEQMRQQTQAAAATLQQARAALDDAAARRRDADRIVQTTREEAARLSARAMEAESRLGALSPQLDRLRAEREAAQAALQDARLAVESCADIAALTAERDAAKAALDQTLAEENRLRAARQEAESASDQATAALAALEARAADAKASLAAIQPQAERAETDRQEAEAALILHRQRRDAMDDPASLQEAAETARQAAATAQSSLAAARVRLDMARNEADRIASRQETLLRERADWQMRADTAARHVEELRTRHQILLTEANTLADRPEQAARLMQDTRTALEEAETTHRQAADRLRQAEDAHRAAGEARRQADADFATAREAILRLDGQCAQAETARDAVQERIEERLGAGASLPSDIAIPAELSDVAEDKARRKLERLSREREEMGPVNLRAEIEAQDVETRIGGIDREKEELGTAIAKLRGSIGHLNREGRERLNATFTQVNTHFQALFNRMFEGGKAYLAMVGDDDPLKAGLEIYAQPPGKKLATLSLLSGGEQALTALSLIFAVFRCNPAPVCVLDEVDAPLDDANVERFCMLLVDMVQETGTRFLVVTHHHLTMARMDRLYGVTMQERGISRLLSVDLHRATAMVEGEEAAAAE</sequence>
<evidence type="ECO:0000259" key="9">
    <source>
        <dbReference type="SMART" id="SM00968"/>
    </source>
</evidence>
<dbReference type="HAMAP" id="MF_01894">
    <property type="entry name" value="Smc_prok"/>
    <property type="match status" value="1"/>
</dbReference>
<dbReference type="GO" id="GO:0016887">
    <property type="term" value="F:ATP hydrolysis activity"/>
    <property type="evidence" value="ECO:0007669"/>
    <property type="project" value="InterPro"/>
</dbReference>
<dbReference type="GO" id="GO:0006260">
    <property type="term" value="P:DNA replication"/>
    <property type="evidence" value="ECO:0007669"/>
    <property type="project" value="UniProtKB-UniRule"/>
</dbReference>
<evidence type="ECO:0000256" key="6">
    <source>
        <dbReference type="ARBA" id="ARBA00023125"/>
    </source>
</evidence>
<feature type="binding site" evidence="7">
    <location>
        <begin position="34"/>
        <end position="41"/>
    </location>
    <ligand>
        <name>ATP</name>
        <dbReference type="ChEBI" id="CHEBI:30616"/>
    </ligand>
</feature>
<feature type="coiled-coil region" evidence="7">
    <location>
        <begin position="823"/>
        <end position="1100"/>
    </location>
</feature>
<dbReference type="Pfam" id="PF02463">
    <property type="entry name" value="SMC_N"/>
    <property type="match status" value="1"/>
</dbReference>
<dbReference type="Proteomes" id="UP000182373">
    <property type="component" value="Chromosome"/>
</dbReference>
<protein>
    <recommendedName>
        <fullName evidence="7">Chromosome partition protein Smc</fullName>
    </recommendedName>
</protein>
<dbReference type="SMART" id="SM00968">
    <property type="entry name" value="SMC_hinge"/>
    <property type="match status" value="1"/>
</dbReference>
<dbReference type="GO" id="GO:0003677">
    <property type="term" value="F:DNA binding"/>
    <property type="evidence" value="ECO:0007669"/>
    <property type="project" value="UniProtKB-UniRule"/>
</dbReference>
<dbReference type="PIRSF" id="PIRSF005719">
    <property type="entry name" value="SMC"/>
    <property type="match status" value="1"/>
</dbReference>
<comment type="function">
    <text evidence="7">Required for chromosome condensation and partitioning.</text>
</comment>
<feature type="coiled-coil region" evidence="7">
    <location>
        <begin position="1128"/>
        <end position="1155"/>
    </location>
</feature>
<keyword evidence="2 7" id="KW-0963">Cytoplasm</keyword>
<evidence type="ECO:0000256" key="5">
    <source>
        <dbReference type="ARBA" id="ARBA00023054"/>
    </source>
</evidence>
<keyword evidence="6 7" id="KW-0238">DNA-binding</keyword>
<feature type="domain" description="SMC hinge" evidence="9">
    <location>
        <begin position="691"/>
        <end position="781"/>
    </location>
</feature>